<feature type="compositionally biased region" description="Polar residues" evidence="1">
    <location>
        <begin position="677"/>
        <end position="686"/>
    </location>
</feature>
<feature type="compositionally biased region" description="Basic and acidic residues" evidence="1">
    <location>
        <begin position="720"/>
        <end position="729"/>
    </location>
</feature>
<proteinExistence type="predicted"/>
<organism evidence="2 3">
    <name type="scientific">Sanghuangporus baumii</name>
    <name type="common">Phellinus baumii</name>
    <dbReference type="NCBI Taxonomy" id="108892"/>
    <lineage>
        <taxon>Eukaryota</taxon>
        <taxon>Fungi</taxon>
        <taxon>Dikarya</taxon>
        <taxon>Basidiomycota</taxon>
        <taxon>Agaricomycotina</taxon>
        <taxon>Agaricomycetes</taxon>
        <taxon>Hymenochaetales</taxon>
        <taxon>Hymenochaetaceae</taxon>
        <taxon>Sanghuangporus</taxon>
    </lineage>
</organism>
<feature type="compositionally biased region" description="Basic and acidic residues" evidence="1">
    <location>
        <begin position="242"/>
        <end position="255"/>
    </location>
</feature>
<keyword evidence="3" id="KW-1185">Reference proteome</keyword>
<feature type="region of interest" description="Disordered" evidence="1">
    <location>
        <begin position="647"/>
        <end position="729"/>
    </location>
</feature>
<feature type="region of interest" description="Disordered" evidence="1">
    <location>
        <begin position="240"/>
        <end position="286"/>
    </location>
</feature>
<feature type="compositionally biased region" description="Basic and acidic residues" evidence="1">
    <location>
        <begin position="389"/>
        <end position="405"/>
    </location>
</feature>
<feature type="region of interest" description="Disordered" evidence="1">
    <location>
        <begin position="96"/>
        <end position="140"/>
    </location>
</feature>
<feature type="compositionally biased region" description="Polar residues" evidence="1">
    <location>
        <begin position="543"/>
        <end position="560"/>
    </location>
</feature>
<reference evidence="2" key="1">
    <citation type="submission" date="2016-06" db="EMBL/GenBank/DDBJ databases">
        <title>Draft Genome sequence of the fungus Inonotus baumii.</title>
        <authorList>
            <person name="Zhu H."/>
            <person name="Lin W."/>
        </authorList>
    </citation>
    <scope>NUCLEOTIDE SEQUENCE</scope>
    <source>
        <strain evidence="2">821</strain>
    </source>
</reference>
<dbReference type="EMBL" id="LNZH02000205">
    <property type="protein sequence ID" value="OCB85969.1"/>
    <property type="molecule type" value="Genomic_DNA"/>
</dbReference>
<dbReference type="AlphaFoldDB" id="A0A9Q5NA28"/>
<feature type="region of interest" description="Disordered" evidence="1">
    <location>
        <begin position="309"/>
        <end position="335"/>
    </location>
</feature>
<feature type="region of interest" description="Disordered" evidence="1">
    <location>
        <begin position="613"/>
        <end position="632"/>
    </location>
</feature>
<feature type="compositionally biased region" description="Basic and acidic residues" evidence="1">
    <location>
        <begin position="618"/>
        <end position="632"/>
    </location>
</feature>
<feature type="compositionally biased region" description="Basic residues" evidence="1">
    <location>
        <begin position="584"/>
        <end position="595"/>
    </location>
</feature>
<feature type="compositionally biased region" description="Basic and acidic residues" evidence="1">
    <location>
        <begin position="563"/>
        <end position="575"/>
    </location>
</feature>
<evidence type="ECO:0000256" key="1">
    <source>
        <dbReference type="SAM" id="MobiDB-lite"/>
    </source>
</evidence>
<evidence type="ECO:0000313" key="3">
    <source>
        <dbReference type="Proteomes" id="UP000757232"/>
    </source>
</evidence>
<gene>
    <name evidence="2" type="ORF">A7U60_g6863</name>
</gene>
<evidence type="ECO:0000313" key="2">
    <source>
        <dbReference type="EMBL" id="OCB85969.1"/>
    </source>
</evidence>
<name>A0A9Q5NA28_SANBA</name>
<sequence length="729" mass="80314">MSSTRSSVELEGGNEQYDELYEDWYTHTDDSSSSLPLIFATPPLAYMVIKRQTYPHWEKDALKDEVIVRVGGRHDEPDADSKSNISVDRTLTASRVRVTDSAALPTQSTEGEASNSNPNVRRAPSPAITSAHSSQLYAPSPNQSSLFASFAPPHFPPATQFPPLDPRAQKLLEKSSSEVRHQQREQGVIPTFSFSRLQTMVADSATRERSSVLSHLAGLHNQVQGSPQSPSLWRLPFEGEAEEKPDSLKSGRSVDDIGEVESTSVYTKASEDDSDALTDNRWPPKKDERFADIGHTFDDSFIPDCHSSTFSSSGIDEKSRRDASNSSIHSFGFASGSKRTCGHKKHYVRPLQGHDDADSGSENDDDGRDLSFFFRSESRHGSSSINRETPSDHDHIHTHHPREFTDTNVAMEDYAGSERSTRANANASNSSVFGLVPDSRTSSEMYLSPNFLDSDHVHDYFGGGVVIYSAPDSDGGEGRENLDETIEDERDVSKNNHRVYFPTGDGQAKSSRTPFSALQRLVTTTRRRVSNAGGAALGFGSVSRKQSQSQSTRPITQRSAPSAKEELEKSERPQKDTTAMSGNARKRNVLMKRGRSSTVRPLGFRHTTFRSRPLAVLKETKNQEPGHLETRRTSGRFSFIRRLSHLAGASNSSPKSAEQWATEAPKSSGKPEAATAPQLSLPTLQTQEEKRPRAQLDSGAAVLFRRFSLASPRTPGSFRGRRDTNPGDS</sequence>
<accession>A0A9Q5NA28</accession>
<feature type="compositionally biased region" description="Acidic residues" evidence="1">
    <location>
        <begin position="358"/>
        <end position="367"/>
    </location>
</feature>
<comment type="caution">
    <text evidence="2">The sequence shown here is derived from an EMBL/GenBank/DDBJ whole genome shotgun (WGS) entry which is preliminary data.</text>
</comment>
<feature type="region of interest" description="Disordered" evidence="1">
    <location>
        <begin position="348"/>
        <end position="408"/>
    </location>
</feature>
<dbReference type="Proteomes" id="UP000757232">
    <property type="component" value="Unassembled WGS sequence"/>
</dbReference>
<feature type="compositionally biased region" description="Polar residues" evidence="1">
    <location>
        <begin position="127"/>
        <end position="140"/>
    </location>
</feature>
<protein>
    <submittedName>
        <fullName evidence="2">Uncharacterized protein</fullName>
    </submittedName>
</protein>
<feature type="compositionally biased region" description="Polar residues" evidence="1">
    <location>
        <begin position="104"/>
        <end position="119"/>
    </location>
</feature>
<dbReference type="OrthoDB" id="10679546at2759"/>
<feature type="region of interest" description="Disordered" evidence="1">
    <location>
        <begin position="532"/>
        <end position="606"/>
    </location>
</feature>